<reference evidence="6" key="1">
    <citation type="journal article" date="2019" name="bioRxiv">
        <title>The Genome of the Zebra Mussel, Dreissena polymorpha: A Resource for Invasive Species Research.</title>
        <authorList>
            <person name="McCartney M.A."/>
            <person name="Auch B."/>
            <person name="Kono T."/>
            <person name="Mallez S."/>
            <person name="Zhang Y."/>
            <person name="Obille A."/>
            <person name="Becker A."/>
            <person name="Abrahante J.E."/>
            <person name="Garbe J."/>
            <person name="Badalamenti J.P."/>
            <person name="Herman A."/>
            <person name="Mangelson H."/>
            <person name="Liachko I."/>
            <person name="Sullivan S."/>
            <person name="Sone E.D."/>
            <person name="Koren S."/>
            <person name="Silverstein K.A.T."/>
            <person name="Beckman K.B."/>
            <person name="Gohl D.M."/>
        </authorList>
    </citation>
    <scope>NUCLEOTIDE SEQUENCE</scope>
    <source>
        <strain evidence="6">Duluth1</strain>
        <tissue evidence="6">Whole animal</tissue>
    </source>
</reference>
<dbReference type="Gene3D" id="1.20.1280.50">
    <property type="match status" value="1"/>
</dbReference>
<feature type="repeat" description="WD" evidence="3">
    <location>
        <begin position="722"/>
        <end position="738"/>
    </location>
</feature>
<evidence type="ECO:0000256" key="3">
    <source>
        <dbReference type="PROSITE-ProRule" id="PRU00221"/>
    </source>
</evidence>
<evidence type="ECO:0000256" key="4">
    <source>
        <dbReference type="SAM" id="MobiDB-lite"/>
    </source>
</evidence>
<dbReference type="PROSITE" id="PS50082">
    <property type="entry name" value="WD_REPEATS_2"/>
    <property type="match status" value="6"/>
</dbReference>
<dbReference type="PRINTS" id="PR00320">
    <property type="entry name" value="GPROTEINBRPT"/>
</dbReference>
<dbReference type="CDD" id="cd00200">
    <property type="entry name" value="WD40"/>
    <property type="match status" value="1"/>
</dbReference>
<dbReference type="SUPFAM" id="SSF50978">
    <property type="entry name" value="WD40 repeat-like"/>
    <property type="match status" value="1"/>
</dbReference>
<evidence type="ECO:0000256" key="1">
    <source>
        <dbReference type="ARBA" id="ARBA00022574"/>
    </source>
</evidence>
<dbReference type="AlphaFoldDB" id="A0A9D4D383"/>
<gene>
    <name evidence="6" type="ORF">DPMN_044588</name>
</gene>
<evidence type="ECO:0000313" key="6">
    <source>
        <dbReference type="EMBL" id="KAH3737987.1"/>
    </source>
</evidence>
<evidence type="ECO:0000313" key="7">
    <source>
        <dbReference type="Proteomes" id="UP000828390"/>
    </source>
</evidence>
<name>A0A9D4D383_DREPO</name>
<dbReference type="InterPro" id="IPR020472">
    <property type="entry name" value="WD40_PAC1"/>
</dbReference>
<dbReference type="PANTHER" id="PTHR22847:SF736">
    <property type="entry name" value="F-BOX DOMAIN-CONTAINING PROTEIN"/>
    <property type="match status" value="1"/>
</dbReference>
<sequence>MTSVDVPVPRDSNLPSLSRVVRKKTIAPPPLPPPMNPEDMPWRGQGGRAPTLSSVEFDRQLDKVAMWLEEWNHEQRCQVLEGLLRRSNFRQFQFLNTSLQPALHRDFMYTARTQFPSIEFVPLSTHTSRKLKEKLIFTRQDNYHRIDSAHLTDDEQAKQQAQEKDPLRLPEITNGNPSKSAPEVPSLWSVVPSKRPRRSVSLIETQPEKWVGDGKPLYDKNPNIRYIDMPVRRHIQDEQSPRYSLQVSTISAHNTGPHVVSGQIHKASAVSGSTGQLSKSSSTSTLHAQSDGALTLQRKAKIKNKSDSSKSLEIEANMLYNWYSNNWTDVKRNEFLHKLLLKIDPRQHYFISSFLTARQYKDFITLLPETVSLKILNLLRVHDLLKCCMVCKAWNSLANNMDLWRRKCEAVKLEIPIIEAETLDWKQLYRENKFLRVNWNDGKCKITDLKGHTESVICVIFDQTRLASGGLDKSIRVWDLKTGTCMHVLKGHVKGVWCLNFYTQNLLISGSYDGTIRVWNLRTGKCQKTILAHDGPIWAIGRHKDNLVSASQDKLAKVWDINRCLLVQTLTGHSAAVFAVDMSEDGKLAITGSADKSVRIWSIETGRCLRWISVSQTTSIMSVSYSQGFLACSYGETICVYKVDGPTKLVRKYLDIVNEHQKRIECLKLQISDREKGTGIIVSAGKDGRVKYWDITKEKSLQTFIGHRGKEVNAIHFDELRIASAADDNKIRIWDFNI</sequence>
<dbReference type="SMART" id="SM00320">
    <property type="entry name" value="WD40"/>
    <property type="match status" value="7"/>
</dbReference>
<organism evidence="6 7">
    <name type="scientific">Dreissena polymorpha</name>
    <name type="common">Zebra mussel</name>
    <name type="synonym">Mytilus polymorpha</name>
    <dbReference type="NCBI Taxonomy" id="45954"/>
    <lineage>
        <taxon>Eukaryota</taxon>
        <taxon>Metazoa</taxon>
        <taxon>Spiralia</taxon>
        <taxon>Lophotrochozoa</taxon>
        <taxon>Mollusca</taxon>
        <taxon>Bivalvia</taxon>
        <taxon>Autobranchia</taxon>
        <taxon>Heteroconchia</taxon>
        <taxon>Euheterodonta</taxon>
        <taxon>Imparidentia</taxon>
        <taxon>Neoheterodontei</taxon>
        <taxon>Myida</taxon>
        <taxon>Dreissenoidea</taxon>
        <taxon>Dreissenidae</taxon>
        <taxon>Dreissena</taxon>
    </lineage>
</organism>
<dbReference type="Pfam" id="PF12937">
    <property type="entry name" value="F-box-like"/>
    <property type="match status" value="1"/>
</dbReference>
<feature type="repeat" description="WD" evidence="3">
    <location>
        <begin position="449"/>
        <end position="488"/>
    </location>
</feature>
<feature type="region of interest" description="Disordered" evidence="4">
    <location>
        <begin position="270"/>
        <end position="290"/>
    </location>
</feature>
<dbReference type="Gene3D" id="2.130.10.10">
    <property type="entry name" value="YVTN repeat-like/Quinoprotein amine dehydrogenase"/>
    <property type="match status" value="2"/>
</dbReference>
<dbReference type="Pfam" id="PF00400">
    <property type="entry name" value="WD40"/>
    <property type="match status" value="5"/>
</dbReference>
<dbReference type="SUPFAM" id="SSF81383">
    <property type="entry name" value="F-box domain"/>
    <property type="match status" value="1"/>
</dbReference>
<feature type="repeat" description="WD" evidence="3">
    <location>
        <begin position="570"/>
        <end position="611"/>
    </location>
</feature>
<protein>
    <recommendedName>
        <fullName evidence="5">F-box domain-containing protein</fullName>
    </recommendedName>
</protein>
<dbReference type="InterPro" id="IPR036047">
    <property type="entry name" value="F-box-like_dom_sf"/>
</dbReference>
<dbReference type="EMBL" id="JAIWYP010000011">
    <property type="protein sequence ID" value="KAH3737987.1"/>
    <property type="molecule type" value="Genomic_DNA"/>
</dbReference>
<dbReference type="SMART" id="SM00256">
    <property type="entry name" value="FBOX"/>
    <property type="match status" value="1"/>
</dbReference>
<reference evidence="6" key="2">
    <citation type="submission" date="2020-11" db="EMBL/GenBank/DDBJ databases">
        <authorList>
            <person name="McCartney M.A."/>
            <person name="Auch B."/>
            <person name="Kono T."/>
            <person name="Mallez S."/>
            <person name="Becker A."/>
            <person name="Gohl D.M."/>
            <person name="Silverstein K.A.T."/>
            <person name="Koren S."/>
            <person name="Bechman K.B."/>
            <person name="Herman A."/>
            <person name="Abrahante J.E."/>
            <person name="Garbe J."/>
        </authorList>
    </citation>
    <scope>NUCLEOTIDE SEQUENCE</scope>
    <source>
        <strain evidence="6">Duluth1</strain>
        <tissue evidence="6">Whole animal</tissue>
    </source>
</reference>
<feature type="compositionally biased region" description="Pro residues" evidence="4">
    <location>
        <begin position="27"/>
        <end position="36"/>
    </location>
</feature>
<feature type="region of interest" description="Disordered" evidence="4">
    <location>
        <begin position="149"/>
        <end position="189"/>
    </location>
</feature>
<feature type="domain" description="F-box" evidence="5">
    <location>
        <begin position="361"/>
        <end position="407"/>
    </location>
</feature>
<dbReference type="InterPro" id="IPR036322">
    <property type="entry name" value="WD40_repeat_dom_sf"/>
</dbReference>
<dbReference type="PROSITE" id="PS00678">
    <property type="entry name" value="WD_REPEATS_1"/>
    <property type="match status" value="4"/>
</dbReference>
<dbReference type="OrthoDB" id="5580488at2759"/>
<dbReference type="Proteomes" id="UP000828390">
    <property type="component" value="Unassembled WGS sequence"/>
</dbReference>
<feature type="compositionally biased region" description="Low complexity" evidence="4">
    <location>
        <begin position="271"/>
        <end position="290"/>
    </location>
</feature>
<dbReference type="InterPro" id="IPR019775">
    <property type="entry name" value="WD40_repeat_CS"/>
</dbReference>
<dbReference type="InterPro" id="IPR001680">
    <property type="entry name" value="WD40_rpt"/>
</dbReference>
<dbReference type="PROSITE" id="PS50294">
    <property type="entry name" value="WD_REPEATS_REGION"/>
    <property type="match status" value="4"/>
</dbReference>
<feature type="repeat" description="WD" evidence="3">
    <location>
        <begin position="489"/>
        <end position="529"/>
    </location>
</feature>
<feature type="repeat" description="WD" evidence="3">
    <location>
        <begin position="681"/>
        <end position="703"/>
    </location>
</feature>
<dbReference type="InterPro" id="IPR015943">
    <property type="entry name" value="WD40/YVTN_repeat-like_dom_sf"/>
</dbReference>
<accession>A0A9D4D383</accession>
<evidence type="ECO:0000259" key="5">
    <source>
        <dbReference type="PROSITE" id="PS50181"/>
    </source>
</evidence>
<dbReference type="InterPro" id="IPR001810">
    <property type="entry name" value="F-box_dom"/>
</dbReference>
<dbReference type="PROSITE" id="PS50181">
    <property type="entry name" value="FBOX"/>
    <property type="match status" value="1"/>
</dbReference>
<keyword evidence="1 3" id="KW-0853">WD repeat</keyword>
<comment type="caution">
    <text evidence="6">The sequence shown here is derived from an EMBL/GenBank/DDBJ whole genome shotgun (WGS) entry which is preliminary data.</text>
</comment>
<keyword evidence="2" id="KW-0677">Repeat</keyword>
<keyword evidence="7" id="KW-1185">Reference proteome</keyword>
<feature type="region of interest" description="Disordered" evidence="4">
    <location>
        <begin position="24"/>
        <end position="51"/>
    </location>
</feature>
<feature type="repeat" description="WD" evidence="3">
    <location>
        <begin position="530"/>
        <end position="569"/>
    </location>
</feature>
<dbReference type="PANTHER" id="PTHR22847">
    <property type="entry name" value="WD40 REPEAT PROTEIN"/>
    <property type="match status" value="1"/>
</dbReference>
<proteinExistence type="predicted"/>
<feature type="compositionally biased region" description="Basic and acidic residues" evidence="4">
    <location>
        <begin position="149"/>
        <end position="168"/>
    </location>
</feature>
<dbReference type="GO" id="GO:1990234">
    <property type="term" value="C:transferase complex"/>
    <property type="evidence" value="ECO:0007669"/>
    <property type="project" value="UniProtKB-ARBA"/>
</dbReference>
<evidence type="ECO:0000256" key="2">
    <source>
        <dbReference type="ARBA" id="ARBA00022737"/>
    </source>
</evidence>